<name>A0A2T0SV37_9PSEU</name>
<dbReference type="Proteomes" id="UP000239494">
    <property type="component" value="Unassembled WGS sequence"/>
</dbReference>
<comment type="caution">
    <text evidence="5">The sequence shown here is derived from an EMBL/GenBank/DDBJ whole genome shotgun (WGS) entry which is preliminary data.</text>
</comment>
<dbReference type="Gene3D" id="2.60.130.10">
    <property type="entry name" value="Aromatic compound dioxygenase"/>
    <property type="match status" value="1"/>
</dbReference>
<reference evidence="5 6" key="1">
    <citation type="submission" date="2018-03" db="EMBL/GenBank/DDBJ databases">
        <title>Genomic Encyclopedia of Archaeal and Bacterial Type Strains, Phase II (KMG-II): from individual species to whole genera.</title>
        <authorList>
            <person name="Goeker M."/>
        </authorList>
    </citation>
    <scope>NUCLEOTIDE SEQUENCE [LARGE SCALE GENOMIC DNA]</scope>
    <source>
        <strain evidence="5 6">DSM 44720</strain>
    </source>
</reference>
<keyword evidence="2 5" id="KW-0223">Dioxygenase</keyword>
<dbReference type="InterPro" id="IPR050770">
    <property type="entry name" value="Intradiol_RC_Dioxygenase"/>
</dbReference>
<organism evidence="5 6">
    <name type="scientific">Umezawaea tangerina</name>
    <dbReference type="NCBI Taxonomy" id="84725"/>
    <lineage>
        <taxon>Bacteria</taxon>
        <taxon>Bacillati</taxon>
        <taxon>Actinomycetota</taxon>
        <taxon>Actinomycetes</taxon>
        <taxon>Pseudonocardiales</taxon>
        <taxon>Pseudonocardiaceae</taxon>
        <taxon>Umezawaea</taxon>
    </lineage>
</organism>
<evidence type="ECO:0000313" key="5">
    <source>
        <dbReference type="EMBL" id="PRY37275.1"/>
    </source>
</evidence>
<evidence type="ECO:0000256" key="3">
    <source>
        <dbReference type="ARBA" id="ARBA00023002"/>
    </source>
</evidence>
<dbReference type="RefSeq" id="WP_106191565.1">
    <property type="nucleotide sequence ID" value="NZ_PVTF01000010.1"/>
</dbReference>
<dbReference type="Pfam" id="PF00775">
    <property type="entry name" value="Dioxygenase_C"/>
    <property type="match status" value="1"/>
</dbReference>
<keyword evidence="6" id="KW-1185">Reference proteome</keyword>
<comment type="similarity">
    <text evidence="1">Belongs to the intradiol ring-cleavage dioxygenase family.</text>
</comment>
<dbReference type="AlphaFoldDB" id="A0A2T0SV37"/>
<evidence type="ECO:0000256" key="2">
    <source>
        <dbReference type="ARBA" id="ARBA00022964"/>
    </source>
</evidence>
<dbReference type="InterPro" id="IPR000627">
    <property type="entry name" value="Intradiol_dOase_C"/>
</dbReference>
<evidence type="ECO:0000256" key="1">
    <source>
        <dbReference type="ARBA" id="ARBA00007825"/>
    </source>
</evidence>
<dbReference type="InterPro" id="IPR015889">
    <property type="entry name" value="Intradiol_dOase_core"/>
</dbReference>
<dbReference type="GO" id="GO:0008199">
    <property type="term" value="F:ferric iron binding"/>
    <property type="evidence" value="ECO:0007669"/>
    <property type="project" value="InterPro"/>
</dbReference>
<evidence type="ECO:0000313" key="6">
    <source>
        <dbReference type="Proteomes" id="UP000239494"/>
    </source>
</evidence>
<dbReference type="PANTHER" id="PTHR33711">
    <property type="entry name" value="DIOXYGENASE, PUTATIVE (AFU_ORTHOLOGUE AFUA_2G02910)-RELATED"/>
    <property type="match status" value="1"/>
</dbReference>
<dbReference type="CDD" id="cd03463">
    <property type="entry name" value="3_4-PCD_alpha"/>
    <property type="match status" value="1"/>
</dbReference>
<gene>
    <name evidence="5" type="ORF">CLV43_11086</name>
</gene>
<feature type="domain" description="Intradiol ring-cleavage dioxygenases" evidence="4">
    <location>
        <begin position="39"/>
        <end position="67"/>
    </location>
</feature>
<keyword evidence="3" id="KW-0560">Oxidoreductase</keyword>
<sequence>MSDLQTTPSQTVGPFFAIGLPWEDGPFVVAQDSPDAFRVVGKVLDGDGAPVPDALVEVWQADPEGRFAHPDDPRGPLARMDFRGFGRSATDESGRFWFHTVKPGALPCDDGEEAPHLNVSVFCRGMLVRLVTRIYFPDEPGNDQDPVLVSLPDPARRGTLIAEAAPYGYRFDIHLQGDDETVFFDL</sequence>
<evidence type="ECO:0000259" key="4">
    <source>
        <dbReference type="PROSITE" id="PS00083"/>
    </source>
</evidence>
<dbReference type="OrthoDB" id="4417174at2"/>
<dbReference type="PROSITE" id="PS00083">
    <property type="entry name" value="INTRADIOL_DIOXYGENAS"/>
    <property type="match status" value="1"/>
</dbReference>
<dbReference type="PANTHER" id="PTHR33711:SF9">
    <property type="entry name" value="PROTOCATECHUATE 3,4-DIOXYGENASE ALPHA CHAIN"/>
    <property type="match status" value="1"/>
</dbReference>
<proteinExistence type="inferred from homology"/>
<dbReference type="NCBIfam" id="TIGR02423">
    <property type="entry name" value="protocat_alph"/>
    <property type="match status" value="1"/>
</dbReference>
<dbReference type="SUPFAM" id="SSF49482">
    <property type="entry name" value="Aromatic compound dioxygenase"/>
    <property type="match status" value="1"/>
</dbReference>
<protein>
    <submittedName>
        <fullName evidence="5">Protocatechuate 3,4-dioxygenase alpha subunit</fullName>
    </submittedName>
</protein>
<dbReference type="EMBL" id="PVTF01000010">
    <property type="protein sequence ID" value="PRY37275.1"/>
    <property type="molecule type" value="Genomic_DNA"/>
</dbReference>
<accession>A0A2T0SV37</accession>
<dbReference type="GO" id="GO:0018578">
    <property type="term" value="F:protocatechuate 3,4-dioxygenase activity"/>
    <property type="evidence" value="ECO:0007669"/>
    <property type="project" value="InterPro"/>
</dbReference>
<dbReference type="InterPro" id="IPR012786">
    <property type="entry name" value="Protocat_dOase_a"/>
</dbReference>